<evidence type="ECO:0000256" key="1">
    <source>
        <dbReference type="SAM" id="Coils"/>
    </source>
</evidence>
<feature type="compositionally biased region" description="Basic and acidic residues" evidence="2">
    <location>
        <begin position="1"/>
        <end position="15"/>
    </location>
</feature>
<organism evidence="3">
    <name type="scientific">Guillardia theta (strain CCMP2712)</name>
    <name type="common">Cryptophyte</name>
    <dbReference type="NCBI Taxonomy" id="905079"/>
    <lineage>
        <taxon>Eukaryota</taxon>
        <taxon>Cryptophyceae</taxon>
        <taxon>Pyrenomonadales</taxon>
        <taxon>Geminigeraceae</taxon>
        <taxon>Guillardia</taxon>
    </lineage>
</organism>
<dbReference type="HOGENOM" id="CLU_1242149_0_0_1"/>
<feature type="region of interest" description="Disordered" evidence="2">
    <location>
        <begin position="1"/>
        <end position="25"/>
    </location>
</feature>
<dbReference type="PaxDb" id="55529-EKX44696"/>
<feature type="compositionally biased region" description="Acidic residues" evidence="2">
    <location>
        <begin position="16"/>
        <end position="25"/>
    </location>
</feature>
<dbReference type="EMBL" id="JH993003">
    <property type="protein sequence ID" value="EKX44696.1"/>
    <property type="molecule type" value="Genomic_DNA"/>
</dbReference>
<dbReference type="EnsemblProtists" id="EKX44696">
    <property type="protein sequence ID" value="EKX44696"/>
    <property type="gene ID" value="GUITHDRAFT_152942"/>
</dbReference>
<dbReference type="KEGG" id="gtt:GUITHDRAFT_152942"/>
<keyword evidence="5" id="KW-1185">Reference proteome</keyword>
<proteinExistence type="predicted"/>
<dbReference type="RefSeq" id="XP_005831676.1">
    <property type="nucleotide sequence ID" value="XM_005831619.1"/>
</dbReference>
<dbReference type="SUPFAM" id="SSF57997">
    <property type="entry name" value="Tropomyosin"/>
    <property type="match status" value="1"/>
</dbReference>
<reference evidence="5" key="2">
    <citation type="submission" date="2012-11" db="EMBL/GenBank/DDBJ databases">
        <authorList>
            <person name="Kuo A."/>
            <person name="Curtis B.A."/>
            <person name="Tanifuji G."/>
            <person name="Burki F."/>
            <person name="Gruber A."/>
            <person name="Irimia M."/>
            <person name="Maruyama S."/>
            <person name="Arias M.C."/>
            <person name="Ball S.G."/>
            <person name="Gile G.H."/>
            <person name="Hirakawa Y."/>
            <person name="Hopkins J.F."/>
            <person name="Rensing S.A."/>
            <person name="Schmutz J."/>
            <person name="Symeonidi A."/>
            <person name="Elias M."/>
            <person name="Eveleigh R.J."/>
            <person name="Herman E.K."/>
            <person name="Klute M.J."/>
            <person name="Nakayama T."/>
            <person name="Obornik M."/>
            <person name="Reyes-Prieto A."/>
            <person name="Armbrust E.V."/>
            <person name="Aves S.J."/>
            <person name="Beiko R.G."/>
            <person name="Coutinho P."/>
            <person name="Dacks J.B."/>
            <person name="Durnford D.G."/>
            <person name="Fast N.M."/>
            <person name="Green B.R."/>
            <person name="Grisdale C."/>
            <person name="Hempe F."/>
            <person name="Henrissat B."/>
            <person name="Hoppner M.P."/>
            <person name="Ishida K.-I."/>
            <person name="Kim E."/>
            <person name="Koreny L."/>
            <person name="Kroth P.G."/>
            <person name="Liu Y."/>
            <person name="Malik S.-B."/>
            <person name="Maier U.G."/>
            <person name="McRose D."/>
            <person name="Mock T."/>
            <person name="Neilson J.A."/>
            <person name="Onodera N.T."/>
            <person name="Poole A.M."/>
            <person name="Pritham E.J."/>
            <person name="Richards T.A."/>
            <person name="Rocap G."/>
            <person name="Roy S.W."/>
            <person name="Sarai C."/>
            <person name="Schaack S."/>
            <person name="Shirato S."/>
            <person name="Slamovits C.H."/>
            <person name="Spencer D.F."/>
            <person name="Suzuki S."/>
            <person name="Worden A.Z."/>
            <person name="Zauner S."/>
            <person name="Barry K."/>
            <person name="Bell C."/>
            <person name="Bharti A.K."/>
            <person name="Crow J.A."/>
            <person name="Grimwood J."/>
            <person name="Kramer R."/>
            <person name="Lindquist E."/>
            <person name="Lucas S."/>
            <person name="Salamov A."/>
            <person name="McFadden G.I."/>
            <person name="Lane C.E."/>
            <person name="Keeling P.J."/>
            <person name="Gray M.W."/>
            <person name="Grigoriev I.V."/>
            <person name="Archibald J.M."/>
        </authorList>
    </citation>
    <scope>NUCLEOTIDE SEQUENCE</scope>
    <source>
        <strain evidence="5">CCMP2712</strain>
    </source>
</reference>
<accession>L1J839</accession>
<protein>
    <submittedName>
        <fullName evidence="3 4">Uncharacterized protein</fullName>
    </submittedName>
</protein>
<keyword evidence="1" id="KW-0175">Coiled coil</keyword>
<sequence>MMEVCESRRAGTRADGEDEDEDDELVGEEHAWQIRRLQLIMKELQQDCDRLRASLCMSEFQRGMLELEHEQRTSQVKGRFAEIYKGLNELHARDCDSMHDELRTKAHEVRSEHDACKASVSQTEQANKRLMEDIDSAEHTIVSVESESEQVKERIRLCTLKLKRLDLRRTTLEARAHESQLKSTSLQNKCKEVEEEIDGLRSSIRHNQGYARHVSSIRSSRPL</sequence>
<feature type="coiled-coil region" evidence="1">
    <location>
        <begin position="120"/>
        <end position="203"/>
    </location>
</feature>
<dbReference type="Proteomes" id="UP000011087">
    <property type="component" value="Unassembled WGS sequence"/>
</dbReference>
<evidence type="ECO:0000313" key="3">
    <source>
        <dbReference type="EMBL" id="EKX44696.1"/>
    </source>
</evidence>
<reference evidence="3 5" key="1">
    <citation type="journal article" date="2012" name="Nature">
        <title>Algal genomes reveal evolutionary mosaicism and the fate of nucleomorphs.</title>
        <authorList>
            <consortium name="DOE Joint Genome Institute"/>
            <person name="Curtis B.A."/>
            <person name="Tanifuji G."/>
            <person name="Burki F."/>
            <person name="Gruber A."/>
            <person name="Irimia M."/>
            <person name="Maruyama S."/>
            <person name="Arias M.C."/>
            <person name="Ball S.G."/>
            <person name="Gile G.H."/>
            <person name="Hirakawa Y."/>
            <person name="Hopkins J.F."/>
            <person name="Kuo A."/>
            <person name="Rensing S.A."/>
            <person name="Schmutz J."/>
            <person name="Symeonidi A."/>
            <person name="Elias M."/>
            <person name="Eveleigh R.J."/>
            <person name="Herman E.K."/>
            <person name="Klute M.J."/>
            <person name="Nakayama T."/>
            <person name="Obornik M."/>
            <person name="Reyes-Prieto A."/>
            <person name="Armbrust E.V."/>
            <person name="Aves S.J."/>
            <person name="Beiko R.G."/>
            <person name="Coutinho P."/>
            <person name="Dacks J.B."/>
            <person name="Durnford D.G."/>
            <person name="Fast N.M."/>
            <person name="Green B.R."/>
            <person name="Grisdale C.J."/>
            <person name="Hempel F."/>
            <person name="Henrissat B."/>
            <person name="Hoppner M.P."/>
            <person name="Ishida K."/>
            <person name="Kim E."/>
            <person name="Koreny L."/>
            <person name="Kroth P.G."/>
            <person name="Liu Y."/>
            <person name="Malik S.B."/>
            <person name="Maier U.G."/>
            <person name="McRose D."/>
            <person name="Mock T."/>
            <person name="Neilson J.A."/>
            <person name="Onodera N.T."/>
            <person name="Poole A.M."/>
            <person name="Pritham E.J."/>
            <person name="Richards T.A."/>
            <person name="Rocap G."/>
            <person name="Roy S.W."/>
            <person name="Sarai C."/>
            <person name="Schaack S."/>
            <person name="Shirato S."/>
            <person name="Slamovits C.H."/>
            <person name="Spencer D.F."/>
            <person name="Suzuki S."/>
            <person name="Worden A.Z."/>
            <person name="Zauner S."/>
            <person name="Barry K."/>
            <person name="Bell C."/>
            <person name="Bharti A.K."/>
            <person name="Crow J.A."/>
            <person name="Grimwood J."/>
            <person name="Kramer R."/>
            <person name="Lindquist E."/>
            <person name="Lucas S."/>
            <person name="Salamov A."/>
            <person name="McFadden G.I."/>
            <person name="Lane C.E."/>
            <person name="Keeling P.J."/>
            <person name="Gray M.W."/>
            <person name="Grigoriev I.V."/>
            <person name="Archibald J.M."/>
        </authorList>
    </citation>
    <scope>NUCLEOTIDE SEQUENCE</scope>
    <source>
        <strain evidence="3 5">CCMP2712</strain>
    </source>
</reference>
<name>L1J839_GUITC</name>
<evidence type="ECO:0000313" key="4">
    <source>
        <dbReference type="EnsemblProtists" id="EKX44696"/>
    </source>
</evidence>
<dbReference type="AlphaFoldDB" id="L1J839"/>
<gene>
    <name evidence="3" type="ORF">GUITHDRAFT_152942</name>
</gene>
<dbReference type="GeneID" id="17301410"/>
<evidence type="ECO:0000313" key="5">
    <source>
        <dbReference type="Proteomes" id="UP000011087"/>
    </source>
</evidence>
<evidence type="ECO:0000256" key="2">
    <source>
        <dbReference type="SAM" id="MobiDB-lite"/>
    </source>
</evidence>
<reference evidence="4" key="3">
    <citation type="submission" date="2016-03" db="UniProtKB">
        <authorList>
            <consortium name="EnsemblProtists"/>
        </authorList>
    </citation>
    <scope>IDENTIFICATION</scope>
</reference>